<protein>
    <submittedName>
        <fullName evidence="1">Uncharacterized protein</fullName>
    </submittedName>
</protein>
<gene>
    <name evidence="1" type="ORF">SAMN04488018_1027</name>
</gene>
<accession>A0A1H6S0Z0</accession>
<dbReference type="PROSITE" id="PS51257">
    <property type="entry name" value="PROKAR_LIPOPROTEIN"/>
    <property type="match status" value="1"/>
</dbReference>
<evidence type="ECO:0000313" key="2">
    <source>
        <dbReference type="Proteomes" id="UP000183077"/>
    </source>
</evidence>
<name>A0A1H6S0Z0_9FLAO</name>
<dbReference type="GeneID" id="82255701"/>
<evidence type="ECO:0000313" key="1">
    <source>
        <dbReference type="EMBL" id="SEI57102.1"/>
    </source>
</evidence>
<organism evidence="1 2">
    <name type="scientific">Myroides marinus</name>
    <dbReference type="NCBI Taxonomy" id="703342"/>
    <lineage>
        <taxon>Bacteria</taxon>
        <taxon>Pseudomonadati</taxon>
        <taxon>Bacteroidota</taxon>
        <taxon>Flavobacteriia</taxon>
        <taxon>Flavobacteriales</taxon>
        <taxon>Flavobacteriaceae</taxon>
        <taxon>Myroides</taxon>
    </lineage>
</organism>
<dbReference type="Proteomes" id="UP000183077">
    <property type="component" value="Unassembled WGS sequence"/>
</dbReference>
<dbReference type="AlphaFoldDB" id="A0A1H6S0Z0"/>
<dbReference type="RefSeq" id="WP_074744408.1">
    <property type="nucleotide sequence ID" value="NZ_FNYS01000002.1"/>
</dbReference>
<dbReference type="EMBL" id="FNYS01000002">
    <property type="protein sequence ID" value="SEI57102.1"/>
    <property type="molecule type" value="Genomic_DNA"/>
</dbReference>
<reference evidence="1 2" key="1">
    <citation type="submission" date="2016-10" db="EMBL/GenBank/DDBJ databases">
        <authorList>
            <person name="de Groot N.N."/>
        </authorList>
    </citation>
    <scope>NUCLEOTIDE SEQUENCE [LARGE SCALE GENOMIC DNA]</scope>
    <source>
        <strain evidence="1 2">DSM 23048</strain>
    </source>
</reference>
<proteinExistence type="predicted"/>
<sequence length="378" mass="45218">MSKCFLFVLIIISFVGCKREKDSFENIEEVYTPSVIKVEGVEDEIIFEEESYSLKAFFNVYPEPIGFIHLDDITVVSKVSSDTLNISYQYPTTLYRDLVYAKKIDDHEVYYHDSVILAASFLKEVVRLQYLLDAVPLVVREESSYYIRNTNKQVNNKVIPIKADKRKYDLESYYFPEHDKLVDIKGAVAFIRLFERFIQYRNSKEIDWYAFFSNNKKLFYSILPDERFEEVYFSLRRLEYSYEELSNNSEVVSELYYSLMVDEYSMLYPTYKDLNIVNPQNVFNDDTMIPLKIGGRALRKPKEIVKESLDLEFMNCHVNDYDYFLKRSHPEWYYTFWIRRAIEGHDNEIYRIILEIISDYETDELKALWNKKLNEITN</sequence>